<dbReference type="RefSeq" id="YP_009056436.1">
    <property type="nucleotide sequence ID" value="NC_024792.1"/>
</dbReference>
<dbReference type="Proteomes" id="UP000028664">
    <property type="component" value="Segment"/>
</dbReference>
<dbReference type="KEGG" id="vg:20283454"/>
<dbReference type="OrthoDB" id="5058at10239"/>
<reference evidence="1 2" key="1">
    <citation type="submission" date="2014-06" db="EMBL/GenBank/DDBJ databases">
        <title>Bioinformatic genomic analysis of Bacillus phage Bobb.</title>
        <authorList>
            <person name="Lewis H.M.N."/>
            <person name="Temple L."/>
            <person name="Barth R.N."/>
            <person name="Bowles K.M."/>
            <person name="Churchin D.I."/>
            <person name="Scott-Croshaw C."/>
            <person name="Glasgow G.H."/>
            <person name="Gloe M.W."/>
            <person name="McGough T.M."/>
            <person name="Nutbrown S.A."/>
            <person name="Romulus S.R."/>
            <person name="Sanders K.A.M."/>
            <person name="Diachok C.R."/>
            <person name="Serigano J.P."/>
            <person name="Shin D."/>
            <person name="Suresh M.H."/>
            <person name="Conner A.R.N."/>
            <person name="Korba R.M."/>
            <person name="Livermore R.J."/>
            <person name="Rohlf M.B."/>
            <person name="Utterback S.D."/>
            <person name="Wilson V.E."/>
        </authorList>
    </citation>
    <scope>NUCLEOTIDE SEQUENCE [LARGE SCALE GENOMIC DNA]</scope>
</reference>
<accession>A0A076G903</accession>
<dbReference type="GeneID" id="20283454"/>
<evidence type="ECO:0000313" key="2">
    <source>
        <dbReference type="Proteomes" id="UP000028664"/>
    </source>
</evidence>
<name>A0A076G903_9CAUD</name>
<proteinExistence type="predicted"/>
<protein>
    <recommendedName>
        <fullName evidence="3">Baseplate protein</fullName>
    </recommendedName>
</protein>
<evidence type="ECO:0000313" key="1">
    <source>
        <dbReference type="EMBL" id="AII28068.1"/>
    </source>
</evidence>
<dbReference type="EMBL" id="KM051843">
    <property type="protein sequence ID" value="AII28068.1"/>
    <property type="molecule type" value="Genomic_DNA"/>
</dbReference>
<sequence>MSFLKHLLPAWKISLQNKTTANGAILNAIEQELKDTEREAIKGKLLLALDTATGEWLDYYGKLFGVLRKDNEEDDPYRQRIINYVLLRRGTIPAIIAAIREFLNDYDSHIEIYEPYKNVFILNKSKLNGPDHFLGHYYTVAVIDIRISRPFPPGIIDLINEFKPAGVTVRLTYRSGSHNPNAPVIEAGVSLVETSTRLRTMNGMNDRIRGHLNLTTRSRADGDDQGIFILNKSKLNSLDKLTGARSVTNPAFNLATFSTDSLEITEQTTLTDVQNSTTEMSPDFYAKTGDTSDQYASQLLPADQQSYMYFTLDVGTFFDLKYSSYLREVVPNGQYTKDTYLSLMDNTAILYNLKAAVSPTEPTNFKIQLFNLETSEWETIDENQVVFKQKGNKVKITDFSSFLSEKYFVFSRILFEPNEAMPDYEAHLHFFELSFNKEVAIRPTIKTGVQEVTNTGTLKEIE</sequence>
<keyword evidence="2" id="KW-1185">Reference proteome</keyword>
<organism evidence="1 2">
    <name type="scientific">Bacillus phage Bobb</name>
    <dbReference type="NCBI Taxonomy" id="1527469"/>
    <lineage>
        <taxon>Viruses</taxon>
        <taxon>Duplodnaviria</taxon>
        <taxon>Heunggongvirae</taxon>
        <taxon>Uroviricota</taxon>
        <taxon>Caudoviricetes</taxon>
        <taxon>Herelleviridae</taxon>
        <taxon>Bastillevirinae</taxon>
        <taxon>Agatevirus</taxon>
        <taxon>Agatevirus bobb</taxon>
    </lineage>
</organism>
<evidence type="ECO:0008006" key="3">
    <source>
        <dbReference type="Google" id="ProtNLM"/>
    </source>
</evidence>